<feature type="domain" description="Integral membrane bound transporter" evidence="7">
    <location>
        <begin position="389"/>
        <end position="519"/>
    </location>
</feature>
<name>A0AAP5Q497_9BURK</name>
<keyword evidence="4 6" id="KW-0472">Membrane</keyword>
<evidence type="ECO:0000259" key="7">
    <source>
        <dbReference type="Pfam" id="PF13515"/>
    </source>
</evidence>
<dbReference type="RefSeq" id="WP_106352942.1">
    <property type="nucleotide sequence ID" value="NZ_JANSLM010000002.1"/>
</dbReference>
<feature type="transmembrane region" description="Helical" evidence="6">
    <location>
        <begin position="507"/>
        <end position="525"/>
    </location>
</feature>
<evidence type="ECO:0000256" key="6">
    <source>
        <dbReference type="SAM" id="Phobius"/>
    </source>
</evidence>
<gene>
    <name evidence="8" type="ORF">ParKJ_07370</name>
</gene>
<feature type="transmembrane region" description="Helical" evidence="6">
    <location>
        <begin position="476"/>
        <end position="495"/>
    </location>
</feature>
<keyword evidence="3 6" id="KW-1133">Transmembrane helix</keyword>
<feature type="transmembrane region" description="Helical" evidence="6">
    <location>
        <begin position="68"/>
        <end position="94"/>
    </location>
</feature>
<dbReference type="GO" id="GO:0016020">
    <property type="term" value="C:membrane"/>
    <property type="evidence" value="ECO:0007669"/>
    <property type="project" value="UniProtKB-SubCell"/>
</dbReference>
<organism evidence="8 9">
    <name type="scientific">Paraburkholderia fungorum</name>
    <dbReference type="NCBI Taxonomy" id="134537"/>
    <lineage>
        <taxon>Bacteria</taxon>
        <taxon>Pseudomonadati</taxon>
        <taxon>Pseudomonadota</taxon>
        <taxon>Betaproteobacteria</taxon>
        <taxon>Burkholderiales</taxon>
        <taxon>Burkholderiaceae</taxon>
        <taxon>Paraburkholderia</taxon>
    </lineage>
</organism>
<proteinExistence type="predicted"/>
<feature type="region of interest" description="Disordered" evidence="5">
    <location>
        <begin position="334"/>
        <end position="359"/>
    </location>
</feature>
<evidence type="ECO:0000256" key="2">
    <source>
        <dbReference type="ARBA" id="ARBA00022692"/>
    </source>
</evidence>
<evidence type="ECO:0000256" key="4">
    <source>
        <dbReference type="ARBA" id="ARBA00023136"/>
    </source>
</evidence>
<dbReference type="Pfam" id="PF13515">
    <property type="entry name" value="FUSC_2"/>
    <property type="match status" value="1"/>
</dbReference>
<dbReference type="Proteomes" id="UP001246473">
    <property type="component" value="Unassembled WGS sequence"/>
</dbReference>
<dbReference type="EMBL" id="JANSLM010000002">
    <property type="protein sequence ID" value="MDT8837226.1"/>
    <property type="molecule type" value="Genomic_DNA"/>
</dbReference>
<accession>A0AAP5Q497</accession>
<evidence type="ECO:0000256" key="3">
    <source>
        <dbReference type="ARBA" id="ARBA00022989"/>
    </source>
</evidence>
<evidence type="ECO:0000313" key="8">
    <source>
        <dbReference type="EMBL" id="MDT8837226.1"/>
    </source>
</evidence>
<comment type="caution">
    <text evidence="8">The sequence shown here is derived from an EMBL/GenBank/DDBJ whole genome shotgun (WGS) entry which is preliminary data.</text>
</comment>
<evidence type="ECO:0000256" key="5">
    <source>
        <dbReference type="SAM" id="MobiDB-lite"/>
    </source>
</evidence>
<feature type="transmembrane region" description="Helical" evidence="6">
    <location>
        <begin position="152"/>
        <end position="174"/>
    </location>
</feature>
<dbReference type="AlphaFoldDB" id="A0AAP5Q497"/>
<feature type="transmembrane region" description="Helical" evidence="6">
    <location>
        <begin position="387"/>
        <end position="411"/>
    </location>
</feature>
<sequence>MAPPAGDIARPGLADILKLLAPYPGRAAMATRIALICALTAFVTSAYGTPEAAISAYVVFFLNRPDRVLSVVLGSALLVLVTLMIAVVTVVAMFVLDDPMWRVACIAALSFGLLFVTSASKLRPVGAIIAMIVGFALDELGSVPFGEVATRALLYTWLMVAIPIGVSIGVNLVMSPSPRKLAGRALAERLRLAAQSLAEPEATAHALGACLREGDAEIGTWLKLSVVDGSSVRADVAPLRQAVSSTLAILVAADLAAREPSARLPASFATPIAATLQNMARMLEAGGYPVDIELSLPGRADLTPLARIVVEDLQAAIARFAVVEARTDAASENKAKTAVVTEAQPQSQREAGTTPPPAGKRGGFFLPDAFSNPDHVRYALKTTVAAMFCYLLYSQINWPGIHTCFITVYMVSLGTTAETVEKMTLRIAGCLVGAVLGIAAIVFVTPVLTSVAGLMTLVLIGAWLSAWIAFGSPRIAYAGFQIALVFFMCVLQGAAPGYDLTLARDRTIGILIGNVVVYLVFTRVWPVTVAARVDAGLATLRQQWARLAALPDGVTRRAQAASAMAQCGALEQDLALMHYEPSWVRPDAQWIAERRAALARLDALEGPMFLLAERRRGDAVVERWLAQVVDEPERDPALPVASSAALPETTADDDTRIALHRLGDARLTQLEHAASNDAAKGLVTHAPA</sequence>
<feature type="transmembrane region" description="Helical" evidence="6">
    <location>
        <begin position="100"/>
        <end position="118"/>
    </location>
</feature>
<dbReference type="InterPro" id="IPR049453">
    <property type="entry name" value="Memb_transporter_dom"/>
</dbReference>
<feature type="transmembrane region" description="Helical" evidence="6">
    <location>
        <begin position="125"/>
        <end position="146"/>
    </location>
</feature>
<feature type="transmembrane region" description="Helical" evidence="6">
    <location>
        <begin position="423"/>
        <end position="444"/>
    </location>
</feature>
<comment type="subcellular location">
    <subcellularLocation>
        <location evidence="1">Membrane</location>
        <topology evidence="1">Multi-pass membrane protein</topology>
    </subcellularLocation>
</comment>
<keyword evidence="2 6" id="KW-0812">Transmembrane</keyword>
<reference evidence="8" key="1">
    <citation type="submission" date="2022-08" db="EMBL/GenBank/DDBJ databases">
        <authorList>
            <person name="Kim S.-J."/>
        </authorList>
    </citation>
    <scope>NUCLEOTIDE SEQUENCE</scope>
    <source>
        <strain evidence="8">KJ</strain>
    </source>
</reference>
<evidence type="ECO:0000313" key="9">
    <source>
        <dbReference type="Proteomes" id="UP001246473"/>
    </source>
</evidence>
<evidence type="ECO:0000256" key="1">
    <source>
        <dbReference type="ARBA" id="ARBA00004141"/>
    </source>
</evidence>
<protein>
    <submittedName>
        <fullName evidence="8">FUSC family protein</fullName>
    </submittedName>
</protein>
<feature type="transmembrane region" description="Helical" evidence="6">
    <location>
        <begin position="451"/>
        <end position="470"/>
    </location>
</feature>